<dbReference type="Pfam" id="PF22848">
    <property type="entry name" value="ASD1_dom"/>
    <property type="match status" value="1"/>
</dbReference>
<dbReference type="InterPro" id="IPR055235">
    <property type="entry name" value="ASD1_cat"/>
</dbReference>
<feature type="domain" description="Alpha-L-arabinofuranosidase 1 catalytic" evidence="1">
    <location>
        <begin position="75"/>
        <end position="231"/>
    </location>
</feature>
<reference evidence="2" key="1">
    <citation type="submission" date="2023-07" db="EMBL/GenBank/DDBJ databases">
        <title>Two novel species in the genus Flavivirga.</title>
        <authorList>
            <person name="Kwon K."/>
        </authorList>
    </citation>
    <scope>NUCLEOTIDE SEQUENCE</scope>
    <source>
        <strain evidence="2">KACC 14158</strain>
    </source>
</reference>
<keyword evidence="3" id="KW-1185">Reference proteome</keyword>
<evidence type="ECO:0000313" key="3">
    <source>
        <dbReference type="Proteomes" id="UP001176806"/>
    </source>
</evidence>
<protein>
    <recommendedName>
        <fullName evidence="1">Alpha-L-arabinofuranosidase 1 catalytic domain-containing protein</fullName>
    </recommendedName>
</protein>
<name>A0ABT8WKK2_9FLAO</name>
<proteinExistence type="predicted"/>
<accession>A0ABT8WKK2</accession>
<evidence type="ECO:0000313" key="2">
    <source>
        <dbReference type="EMBL" id="MDO5973482.1"/>
    </source>
</evidence>
<dbReference type="PANTHER" id="PTHR43576">
    <property type="entry name" value="ALPHA-L-ARABINOFURANOSIDASE C-RELATED"/>
    <property type="match status" value="1"/>
</dbReference>
<dbReference type="Proteomes" id="UP001176806">
    <property type="component" value="Unassembled WGS sequence"/>
</dbReference>
<dbReference type="Gene3D" id="3.20.20.80">
    <property type="entry name" value="Glycosidases"/>
    <property type="match status" value="1"/>
</dbReference>
<comment type="caution">
    <text evidence="2">The sequence shown here is derived from an EMBL/GenBank/DDBJ whole genome shotgun (WGS) entry which is preliminary data.</text>
</comment>
<dbReference type="RefSeq" id="WP_303300574.1">
    <property type="nucleotide sequence ID" value="NZ_BAABDA010000042.1"/>
</dbReference>
<dbReference type="EMBL" id="JAUOEL010000001">
    <property type="protein sequence ID" value="MDO5973482.1"/>
    <property type="molecule type" value="Genomic_DNA"/>
</dbReference>
<sequence length="485" mass="55607">MKRHLLFGLILLLSVKCARVDKSQDEEKPEQNVEIITIDTSIRTGQVSKNPAGVVSCWLLDSDIERPRKTSFTSAMKEMGVKYMRFPYGHLADNYLWDADDDWGNTLTPKIATFSQAPATWDWAVNQSSGEFIKDMDFDEYISICNNVEAEPMVVVNILSYKYNNGPTYEQLKETAVEWVRYANITKGYNVKRWALGNEVDHHSNLISQEEYKAVYTDFATAMKKVDPDIWIGPGLLGNWHAAMLAHDPDNIDFICVHNYLYKYDWRNLGYEGWKNTSDILVSNVETCQKAVNNSSIPNIEIHVTEMNSRPWKDNSDSDDLFRALAYGEMVLNACNFEDVRATYVWNTHGPWDGPEKNASYNILDLDNNREPRGDIIKIINENLLDYFVQVPRVKGFIRTYACVDELNEHLNVFLINKNDTAETVNIETSEFKLQSNYTIKTFSGKGPEDKSPVCSEIAYNEINDEILKVELAPLSLNVIYMKLK</sequence>
<gene>
    <name evidence="2" type="ORF">Q4Q40_04725</name>
</gene>
<dbReference type="PANTHER" id="PTHR43576:SF3">
    <property type="entry name" value="ALPHA-L-ARABINOFURANOSIDASE C"/>
    <property type="match status" value="1"/>
</dbReference>
<evidence type="ECO:0000259" key="1">
    <source>
        <dbReference type="Pfam" id="PF22848"/>
    </source>
</evidence>
<dbReference type="InterPro" id="IPR017853">
    <property type="entry name" value="GH"/>
</dbReference>
<organism evidence="2 3">
    <name type="scientific">Flavivirga jejuensis</name>
    <dbReference type="NCBI Taxonomy" id="870487"/>
    <lineage>
        <taxon>Bacteria</taxon>
        <taxon>Pseudomonadati</taxon>
        <taxon>Bacteroidota</taxon>
        <taxon>Flavobacteriia</taxon>
        <taxon>Flavobacteriales</taxon>
        <taxon>Flavobacteriaceae</taxon>
        <taxon>Flavivirga</taxon>
    </lineage>
</organism>
<dbReference type="SUPFAM" id="SSF51445">
    <property type="entry name" value="(Trans)glycosidases"/>
    <property type="match status" value="1"/>
</dbReference>